<dbReference type="EMBL" id="JAKRKC020000002">
    <property type="protein sequence ID" value="MCK2220226.1"/>
    <property type="molecule type" value="Genomic_DNA"/>
</dbReference>
<comment type="caution">
    <text evidence="2">The sequence shown here is derived from an EMBL/GenBank/DDBJ whole genome shotgun (WGS) entry which is preliminary data.</text>
</comment>
<reference evidence="2 3" key="1">
    <citation type="submission" date="2022-04" db="EMBL/GenBank/DDBJ databases">
        <title>Genome draft of Actinomadura sp. ATCC 31491.</title>
        <authorList>
            <person name="Shi X."/>
            <person name="Du Y."/>
        </authorList>
    </citation>
    <scope>NUCLEOTIDE SEQUENCE [LARGE SCALE GENOMIC DNA]</scope>
    <source>
        <strain evidence="2 3">ATCC 31491</strain>
    </source>
</reference>
<dbReference type="RefSeq" id="WP_242376563.1">
    <property type="nucleotide sequence ID" value="NZ_JAKRKC020000002.1"/>
</dbReference>
<keyword evidence="1" id="KW-1133">Transmembrane helix</keyword>
<keyword evidence="3" id="KW-1185">Reference proteome</keyword>
<evidence type="ECO:0008006" key="4">
    <source>
        <dbReference type="Google" id="ProtNLM"/>
    </source>
</evidence>
<gene>
    <name evidence="2" type="ORF">MF672_041470</name>
</gene>
<dbReference type="Proteomes" id="UP001317259">
    <property type="component" value="Unassembled WGS sequence"/>
</dbReference>
<organism evidence="2 3">
    <name type="scientific">Actinomadura luzonensis</name>
    <dbReference type="NCBI Taxonomy" id="2805427"/>
    <lineage>
        <taxon>Bacteria</taxon>
        <taxon>Bacillati</taxon>
        <taxon>Actinomycetota</taxon>
        <taxon>Actinomycetes</taxon>
        <taxon>Streptosporangiales</taxon>
        <taxon>Thermomonosporaceae</taxon>
        <taxon>Actinomadura</taxon>
    </lineage>
</organism>
<protein>
    <recommendedName>
        <fullName evidence="4">MFS transporter</fullName>
    </recommendedName>
</protein>
<evidence type="ECO:0000313" key="3">
    <source>
        <dbReference type="Proteomes" id="UP001317259"/>
    </source>
</evidence>
<sequence length="53" mass="5384">MAYGSLVGYGGGVALAALAGGHLWLVGLCASVVLAAALLIRARFRRGRGPMSR</sequence>
<name>A0ABT0G6I7_9ACTN</name>
<evidence type="ECO:0000313" key="2">
    <source>
        <dbReference type="EMBL" id="MCK2220226.1"/>
    </source>
</evidence>
<keyword evidence="1" id="KW-0812">Transmembrane</keyword>
<evidence type="ECO:0000256" key="1">
    <source>
        <dbReference type="SAM" id="Phobius"/>
    </source>
</evidence>
<proteinExistence type="predicted"/>
<accession>A0ABT0G6I7</accession>
<feature type="transmembrane region" description="Helical" evidence="1">
    <location>
        <begin position="12"/>
        <end position="40"/>
    </location>
</feature>
<keyword evidence="1" id="KW-0472">Membrane</keyword>